<dbReference type="AlphaFoldDB" id="A0A147BCY1"/>
<evidence type="ECO:0000256" key="1">
    <source>
        <dbReference type="SAM" id="Phobius"/>
    </source>
</evidence>
<organism evidence="2">
    <name type="scientific">Ixodes ricinus</name>
    <name type="common">Common tick</name>
    <name type="synonym">Acarus ricinus</name>
    <dbReference type="NCBI Taxonomy" id="34613"/>
    <lineage>
        <taxon>Eukaryota</taxon>
        <taxon>Metazoa</taxon>
        <taxon>Ecdysozoa</taxon>
        <taxon>Arthropoda</taxon>
        <taxon>Chelicerata</taxon>
        <taxon>Arachnida</taxon>
        <taxon>Acari</taxon>
        <taxon>Parasitiformes</taxon>
        <taxon>Ixodida</taxon>
        <taxon>Ixodoidea</taxon>
        <taxon>Ixodidae</taxon>
        <taxon>Ixodinae</taxon>
        <taxon>Ixodes</taxon>
    </lineage>
</organism>
<dbReference type="EMBL" id="GEGO01006774">
    <property type="protein sequence ID" value="JAR88630.1"/>
    <property type="molecule type" value="Transcribed_RNA"/>
</dbReference>
<sequence>MFRFGVLRFRLVLHFGVVYFVVFAVLIAVLVAGRVAELLEALWDVLSPLTGAPLRTPRRQQRLHRLPGQRGGVLLLQMPHEVPAEREGACAVWTPVRLARLVDGHVGAEVVRTCQSLAAHRAGIGLHLCVGHQVHLERLRLREALSTTIAAEAPLRLVDEHVALHVGLEGEGPAADWAREWLHGAVGDQVVAEVVLLHEAHAAVVAGEAADLRVHQHVVAQLARVLEQPLTHFALKLVRRGLVDARRRTGRGGPGERRRVVLGDVGRQVAGKREPAAAQSAGQAAAAVSHHVALQVGHLQEAVLAVRTAVRPPALVDEEVGVQVGLLLERLVAHLALEPLQTRVAQQVGLQVVLLGELLAADVALPSPPVAEELHRATVPLELAVRVVTVAGRPAGVAAVVGVSREVSRDPAAGDADDDAWRGRRVEHLQLGFSVRLRVDHDSFASRLTLDVVVFAPADELLPMARGAVVSAAGDDDDGTPDDDGRAHRDAVFTGRFRRAQHRPIPCLHRKAGSNRTCTGT</sequence>
<keyword evidence="1" id="KW-0812">Transmembrane</keyword>
<proteinExistence type="predicted"/>
<dbReference type="PANTHER" id="PTHR33426">
    <property type="entry name" value="C2H2-TYPE DOMAIN-CONTAINING PROTEIN"/>
    <property type="match status" value="1"/>
</dbReference>
<keyword evidence="1" id="KW-1133">Transmembrane helix</keyword>
<evidence type="ECO:0000313" key="2">
    <source>
        <dbReference type="EMBL" id="JAR88630.1"/>
    </source>
</evidence>
<keyword evidence="1" id="KW-0472">Membrane</keyword>
<feature type="transmembrane region" description="Helical" evidence="1">
    <location>
        <begin position="12"/>
        <end position="32"/>
    </location>
</feature>
<name>A0A147BCY1_IXORI</name>
<protein>
    <submittedName>
        <fullName evidence="2">Putative secreted protein</fullName>
    </submittedName>
</protein>
<dbReference type="PANTHER" id="PTHR33426:SF45">
    <property type="entry name" value="IMMUNODEFICIENCY LENTIVIRAL MATRIX N-TERMINAL DOMAIN-CONTAINING PROTEIN-RELATED"/>
    <property type="match status" value="1"/>
</dbReference>
<accession>A0A147BCY1</accession>
<reference evidence="2" key="1">
    <citation type="journal article" date="2018" name="PLoS Negl. Trop. Dis.">
        <title>Sialome diversity of ticks revealed by RNAseq of single tick salivary glands.</title>
        <authorList>
            <person name="Perner J."/>
            <person name="Kropackova S."/>
            <person name="Kopacek P."/>
            <person name="Ribeiro J.M."/>
        </authorList>
    </citation>
    <scope>NUCLEOTIDE SEQUENCE</scope>
    <source>
        <strain evidence="2">Siblings of single egg batch collected in Ceske Budejovice</strain>
        <tissue evidence="2">Salivary glands</tissue>
    </source>
</reference>